<evidence type="ECO:0000259" key="1">
    <source>
        <dbReference type="Pfam" id="PF00248"/>
    </source>
</evidence>
<sequence>MTSNNGKLPIHKHIPHASRIVYGGMHLGGGWNKNPISKDDEIQAQDLLETALANGINTLDLADIYTFGKAEEVIGRVFKKAPHLIDKLIIQSKLGIKLTHDAKVKQYDLSASWAEKGLDAILKRLRIEKLDVLFLHRPDPLMEIESLATTLNKNYEHDKFEYLALSNMHAGQMAYIQSNVSMPVIANQLEMSLLASDFVEDAITVNMDINSQVGFPRGTIEYCLPQGIQLQAWASLAQGIFDPNHTNTEVTREIIDTRLLVGELAENYNTSPSAIVLAWLMRHPAMIQPVIGTTTPKRLVEAAEAGKILLSRDDWYHLLETRRGREVP</sequence>
<feature type="domain" description="NADP-dependent oxidoreductase" evidence="1">
    <location>
        <begin position="19"/>
        <end position="316"/>
    </location>
</feature>
<name>A0ABV7FS54_9ALTE</name>
<protein>
    <submittedName>
        <fullName evidence="2">Aldo/keto reductase family oxidoreductase</fullName>
        <ecNumber evidence="2">1.-.-.-</ecNumber>
    </submittedName>
</protein>
<gene>
    <name evidence="2" type="ORF">ACFOHL_11680</name>
</gene>
<dbReference type="PANTHER" id="PTHR43364">
    <property type="entry name" value="NADH-SPECIFIC METHYLGLYOXAL REDUCTASE-RELATED"/>
    <property type="match status" value="1"/>
</dbReference>
<organism evidence="2 3">
    <name type="scientific">Agaribacter flavus</name>
    <dbReference type="NCBI Taxonomy" id="1902781"/>
    <lineage>
        <taxon>Bacteria</taxon>
        <taxon>Pseudomonadati</taxon>
        <taxon>Pseudomonadota</taxon>
        <taxon>Gammaproteobacteria</taxon>
        <taxon>Alteromonadales</taxon>
        <taxon>Alteromonadaceae</taxon>
        <taxon>Agaribacter</taxon>
    </lineage>
</organism>
<dbReference type="Gene3D" id="3.20.20.100">
    <property type="entry name" value="NADP-dependent oxidoreductase domain"/>
    <property type="match status" value="1"/>
</dbReference>
<dbReference type="InterPro" id="IPR036812">
    <property type="entry name" value="NAD(P)_OxRdtase_dom_sf"/>
</dbReference>
<evidence type="ECO:0000313" key="2">
    <source>
        <dbReference type="EMBL" id="MFC3122281.1"/>
    </source>
</evidence>
<dbReference type="Proteomes" id="UP001595478">
    <property type="component" value="Unassembled WGS sequence"/>
</dbReference>
<reference evidence="3" key="1">
    <citation type="journal article" date="2019" name="Int. J. Syst. Evol. Microbiol.">
        <title>The Global Catalogue of Microorganisms (GCM) 10K type strain sequencing project: providing services to taxonomists for standard genome sequencing and annotation.</title>
        <authorList>
            <consortium name="The Broad Institute Genomics Platform"/>
            <consortium name="The Broad Institute Genome Sequencing Center for Infectious Disease"/>
            <person name="Wu L."/>
            <person name="Ma J."/>
        </authorList>
    </citation>
    <scope>NUCLEOTIDE SEQUENCE [LARGE SCALE GENOMIC DNA]</scope>
    <source>
        <strain evidence="3">KCTC 52473</strain>
    </source>
</reference>
<comment type="caution">
    <text evidence="2">The sequence shown here is derived from an EMBL/GenBank/DDBJ whole genome shotgun (WGS) entry which is preliminary data.</text>
</comment>
<dbReference type="Pfam" id="PF00248">
    <property type="entry name" value="Aldo_ket_red"/>
    <property type="match status" value="1"/>
</dbReference>
<dbReference type="GO" id="GO:0016491">
    <property type="term" value="F:oxidoreductase activity"/>
    <property type="evidence" value="ECO:0007669"/>
    <property type="project" value="UniProtKB-KW"/>
</dbReference>
<dbReference type="InterPro" id="IPR050523">
    <property type="entry name" value="AKR_Detox_Biosynth"/>
</dbReference>
<keyword evidence="3" id="KW-1185">Reference proteome</keyword>
<accession>A0ABV7FS54</accession>
<dbReference type="EMBL" id="JBHRSW010000018">
    <property type="protein sequence ID" value="MFC3122281.1"/>
    <property type="molecule type" value="Genomic_DNA"/>
</dbReference>
<dbReference type="PANTHER" id="PTHR43364:SF1">
    <property type="entry name" value="OXIDOREDUCTASE YDHF"/>
    <property type="match status" value="1"/>
</dbReference>
<evidence type="ECO:0000313" key="3">
    <source>
        <dbReference type="Proteomes" id="UP001595478"/>
    </source>
</evidence>
<dbReference type="InterPro" id="IPR023210">
    <property type="entry name" value="NADP_OxRdtase_dom"/>
</dbReference>
<keyword evidence="2" id="KW-0560">Oxidoreductase</keyword>
<dbReference type="SUPFAM" id="SSF51430">
    <property type="entry name" value="NAD(P)-linked oxidoreductase"/>
    <property type="match status" value="1"/>
</dbReference>
<dbReference type="RefSeq" id="WP_376920412.1">
    <property type="nucleotide sequence ID" value="NZ_JBHRSW010000018.1"/>
</dbReference>
<proteinExistence type="predicted"/>
<dbReference type="EC" id="1.-.-.-" evidence="2"/>